<proteinExistence type="predicted"/>
<gene>
    <name evidence="1" type="ORF">J2Y01_001832</name>
</gene>
<evidence type="ECO:0000313" key="2">
    <source>
        <dbReference type="Proteomes" id="UP001252370"/>
    </source>
</evidence>
<dbReference type="EMBL" id="JAVDTP010000004">
    <property type="protein sequence ID" value="MDR6751365.1"/>
    <property type="molecule type" value="Genomic_DNA"/>
</dbReference>
<name>A0ACC6KFS6_9DEIO</name>
<organism evidence="1 2">
    <name type="scientific">Deinococcus soli</name>
    <name type="common">ex Cha et al. 2016</name>
    <dbReference type="NCBI Taxonomy" id="1309411"/>
    <lineage>
        <taxon>Bacteria</taxon>
        <taxon>Thermotogati</taxon>
        <taxon>Deinococcota</taxon>
        <taxon>Deinococci</taxon>
        <taxon>Deinococcales</taxon>
        <taxon>Deinococcaceae</taxon>
        <taxon>Deinococcus</taxon>
    </lineage>
</organism>
<comment type="caution">
    <text evidence="1">The sequence shown here is derived from an EMBL/GenBank/DDBJ whole genome shotgun (WGS) entry which is preliminary data.</text>
</comment>
<keyword evidence="2" id="KW-1185">Reference proteome</keyword>
<dbReference type="Proteomes" id="UP001252370">
    <property type="component" value="Unassembled WGS sequence"/>
</dbReference>
<accession>A0ACC6KFS6</accession>
<reference evidence="1" key="1">
    <citation type="submission" date="2023-07" db="EMBL/GenBank/DDBJ databases">
        <title>Sorghum-associated microbial communities from plants grown in Nebraska, USA.</title>
        <authorList>
            <person name="Schachtman D."/>
        </authorList>
    </citation>
    <scope>NUCLEOTIDE SEQUENCE</scope>
    <source>
        <strain evidence="1">BE73</strain>
    </source>
</reference>
<sequence>MERTDTTAPVTAPASTDQKVKSKGTYRPRADTFRNVYAEVLNPLKAYLTWKHPALDADIQSLSDTLGNLRTTGDAESVTNAERTLKGLKAAKHKLPREIRDAADVVHVGFLLMVDVATEKFTDPAGTRFHTNFLQWRDMWVDGIMPFLPGARNTAGRLGSFLLVRKLVERWALLNAVEMPPVPTVRESQVAQLGSQAFVPGMGMINVPEKAGKGNAFAWASTLDPVVEQARVTAEEFVFNPVMTELSRIQQNEESPYANGADLDDDYLRQVDRDLADIGSGYQLEDGVSAVQQREQAFTMRRDADRMKNRASQLHQEANDAIYEDGGRPKATKLRAEARELNRTARELDTVARGLIGRVSSAESTMITAFEIFVGEVKLGKVNRTAGFVETNDDDDEDHYLTRKDGAALVPAKIRTLAENISARRIREKAAGTLDPKFAGRTTSVPALIRNFLRLERKEKQWTNAQQRSAHLTILRETQKFGHLPQPVVDF</sequence>
<evidence type="ECO:0000313" key="1">
    <source>
        <dbReference type="EMBL" id="MDR6751365.1"/>
    </source>
</evidence>
<protein>
    <submittedName>
        <fullName evidence="1">Uncharacterized protein</fullName>
    </submittedName>
</protein>